<dbReference type="InterPro" id="IPR050363">
    <property type="entry name" value="MIP/Aquaporin"/>
</dbReference>
<proteinExistence type="inferred from homology"/>
<evidence type="ECO:0000256" key="7">
    <source>
        <dbReference type="ARBA" id="ARBA00033993"/>
    </source>
</evidence>
<comment type="subcellular location">
    <subcellularLocation>
        <location evidence="1">Membrane</location>
        <topology evidence="1">Multi-pass membrane protein</topology>
    </subcellularLocation>
</comment>
<gene>
    <name evidence="12" type="primary">LOC114646051</name>
</gene>
<reference evidence="12" key="2">
    <citation type="submission" date="2025-08" db="UniProtKB">
        <authorList>
            <consortium name="Ensembl"/>
        </authorList>
    </citation>
    <scope>IDENTIFICATION</scope>
</reference>
<evidence type="ECO:0000256" key="10">
    <source>
        <dbReference type="RuleBase" id="RU000477"/>
    </source>
</evidence>
<organism evidence="12 13">
    <name type="scientific">Erpetoichthys calabaricus</name>
    <name type="common">Rope fish</name>
    <name type="synonym">Calamoichthys calabaricus</name>
    <dbReference type="NCBI Taxonomy" id="27687"/>
    <lineage>
        <taxon>Eukaryota</taxon>
        <taxon>Metazoa</taxon>
        <taxon>Chordata</taxon>
        <taxon>Craniata</taxon>
        <taxon>Vertebrata</taxon>
        <taxon>Euteleostomi</taxon>
        <taxon>Actinopterygii</taxon>
        <taxon>Polypteriformes</taxon>
        <taxon>Polypteridae</taxon>
        <taxon>Erpetoichthys</taxon>
    </lineage>
</organism>
<evidence type="ECO:0000256" key="9">
    <source>
        <dbReference type="ARBA" id="ARBA00049405"/>
    </source>
</evidence>
<keyword evidence="6 11" id="KW-0472">Membrane</keyword>
<dbReference type="PROSITE" id="PS00221">
    <property type="entry name" value="MIP"/>
    <property type="match status" value="1"/>
</dbReference>
<feature type="transmembrane region" description="Helical" evidence="11">
    <location>
        <begin position="247"/>
        <end position="270"/>
    </location>
</feature>
<dbReference type="PANTHER" id="PTHR43829">
    <property type="entry name" value="AQUAPORIN OR AQUAGLYCEROPORIN RELATED"/>
    <property type="match status" value="1"/>
</dbReference>
<comment type="catalytic activity">
    <reaction evidence="7">
        <text>urea(in) = urea(out)</text>
        <dbReference type="Rhea" id="RHEA:32799"/>
        <dbReference type="ChEBI" id="CHEBI:16199"/>
    </reaction>
</comment>
<keyword evidence="3 10" id="KW-0813">Transport</keyword>
<evidence type="ECO:0000256" key="5">
    <source>
        <dbReference type="ARBA" id="ARBA00022989"/>
    </source>
</evidence>
<dbReference type="InterPro" id="IPR023271">
    <property type="entry name" value="Aquaporin-like"/>
</dbReference>
<feature type="transmembrane region" description="Helical" evidence="11">
    <location>
        <begin position="109"/>
        <end position="130"/>
    </location>
</feature>
<dbReference type="GO" id="GO:0016323">
    <property type="term" value="C:basolateral plasma membrane"/>
    <property type="evidence" value="ECO:0007669"/>
    <property type="project" value="TreeGrafter"/>
</dbReference>
<evidence type="ECO:0000313" key="12">
    <source>
        <dbReference type="Ensembl" id="ENSECRP00000002966.1"/>
    </source>
</evidence>
<accession>A0A8C4RI93</accession>
<dbReference type="Pfam" id="PF00230">
    <property type="entry name" value="MIP"/>
    <property type="match status" value="1"/>
</dbReference>
<dbReference type="Ensembl" id="ENSECRT00000003016.1">
    <property type="protein sequence ID" value="ENSECRP00000002966.1"/>
    <property type="gene ID" value="ENSECRG00000001873.1"/>
</dbReference>
<comment type="similarity">
    <text evidence="2 10">Belongs to the MIP/aquaporin (TC 1.A.8) family.</text>
</comment>
<keyword evidence="13" id="KW-1185">Reference proteome</keyword>
<dbReference type="CDD" id="cd00333">
    <property type="entry name" value="MIP"/>
    <property type="match status" value="1"/>
</dbReference>
<evidence type="ECO:0000256" key="2">
    <source>
        <dbReference type="ARBA" id="ARBA00006175"/>
    </source>
</evidence>
<evidence type="ECO:0000256" key="11">
    <source>
        <dbReference type="SAM" id="Phobius"/>
    </source>
</evidence>
<evidence type="ECO:0000256" key="8">
    <source>
        <dbReference type="ARBA" id="ARBA00034651"/>
    </source>
</evidence>
<comment type="catalytic activity">
    <reaction evidence="9">
        <text>glycerol(in) = glycerol(out)</text>
        <dbReference type="Rhea" id="RHEA:29675"/>
        <dbReference type="ChEBI" id="CHEBI:17754"/>
    </reaction>
</comment>
<dbReference type="NCBIfam" id="TIGR00861">
    <property type="entry name" value="MIP"/>
    <property type="match status" value="1"/>
</dbReference>
<dbReference type="AlphaFoldDB" id="A0A8C4RI93"/>
<feature type="transmembrane region" description="Helical" evidence="11">
    <location>
        <begin position="167"/>
        <end position="187"/>
    </location>
</feature>
<dbReference type="PANTHER" id="PTHR43829:SF13">
    <property type="entry name" value="AQUAPORIN-10"/>
    <property type="match status" value="1"/>
</dbReference>
<dbReference type="GeneTree" id="ENSGT00940000164368"/>
<name>A0A8C4RI93_ERPCA</name>
<dbReference type="Proteomes" id="UP000694620">
    <property type="component" value="Chromosome 2"/>
</dbReference>
<reference evidence="12" key="1">
    <citation type="submission" date="2021-06" db="EMBL/GenBank/DDBJ databases">
        <authorList>
            <consortium name="Wellcome Sanger Institute Data Sharing"/>
        </authorList>
    </citation>
    <scope>NUCLEOTIDE SEQUENCE [LARGE SCALE GENOMIC DNA]</scope>
</reference>
<dbReference type="InterPro" id="IPR000425">
    <property type="entry name" value="MIP"/>
</dbReference>
<evidence type="ECO:0000313" key="13">
    <source>
        <dbReference type="Proteomes" id="UP000694620"/>
    </source>
</evidence>
<dbReference type="InterPro" id="IPR022357">
    <property type="entry name" value="MIP_CS"/>
</dbReference>
<comment type="catalytic activity">
    <reaction evidence="8">
        <text>H2O(in) = H2O(out)</text>
        <dbReference type="Rhea" id="RHEA:29667"/>
        <dbReference type="ChEBI" id="CHEBI:15377"/>
    </reaction>
</comment>
<protein>
    <submittedName>
        <fullName evidence="12">Aquaporin 10b</fullName>
    </submittedName>
</protein>
<keyword evidence="4 10" id="KW-0812">Transmembrane</keyword>
<dbReference type="GO" id="GO:0015204">
    <property type="term" value="F:urea transmembrane transporter activity"/>
    <property type="evidence" value="ECO:0007669"/>
    <property type="project" value="TreeGrafter"/>
</dbReference>
<dbReference type="PRINTS" id="PR00783">
    <property type="entry name" value="MINTRINSICP"/>
</dbReference>
<dbReference type="Gene3D" id="1.20.1080.10">
    <property type="entry name" value="Glycerol uptake facilitator protein"/>
    <property type="match status" value="1"/>
</dbReference>
<dbReference type="PRINTS" id="PR02019">
    <property type="entry name" value="AQUAPORIN7"/>
</dbReference>
<feature type="transmembrane region" description="Helical" evidence="11">
    <location>
        <begin position="199"/>
        <end position="220"/>
    </location>
</feature>
<dbReference type="FunFam" id="1.20.1080.10:FF:000005">
    <property type="entry name" value="Aquaporin 3"/>
    <property type="match status" value="1"/>
</dbReference>
<evidence type="ECO:0000256" key="6">
    <source>
        <dbReference type="ARBA" id="ARBA00023136"/>
    </source>
</evidence>
<dbReference type="GO" id="GO:0015254">
    <property type="term" value="F:glycerol channel activity"/>
    <property type="evidence" value="ECO:0007669"/>
    <property type="project" value="TreeGrafter"/>
</dbReference>
<reference evidence="12" key="3">
    <citation type="submission" date="2025-09" db="UniProtKB">
        <authorList>
            <consortium name="Ensembl"/>
        </authorList>
    </citation>
    <scope>IDENTIFICATION</scope>
</reference>
<evidence type="ECO:0000256" key="3">
    <source>
        <dbReference type="ARBA" id="ARBA00022448"/>
    </source>
</evidence>
<evidence type="ECO:0000256" key="4">
    <source>
        <dbReference type="ARBA" id="ARBA00022692"/>
    </source>
</evidence>
<evidence type="ECO:0000256" key="1">
    <source>
        <dbReference type="ARBA" id="ARBA00004141"/>
    </source>
</evidence>
<dbReference type="GO" id="GO:0015250">
    <property type="term" value="F:water channel activity"/>
    <property type="evidence" value="ECO:0007669"/>
    <property type="project" value="TreeGrafter"/>
</dbReference>
<keyword evidence="5 11" id="KW-1133">Transmembrane helix</keyword>
<dbReference type="SUPFAM" id="SSF81338">
    <property type="entry name" value="Aquaporin-like"/>
    <property type="match status" value="1"/>
</dbReference>
<sequence>QQTPVTLCSDSAGWKMDGWMSTMVQALHLRDSGTISHFLSLQIFGCGAVAQVTTSYDTKGQFLSINLAFAIGITFGVHIAHGISGAHLNPAVSLAFCLIGRFQWSKLPFYVLSQIIGAYLGAATVFAQYYDAIMSYGGGNLTVTGPTATAYIFATYPAAYLTTANGFVDQVVGTGALLLCLMALVDTRNSPAPKGLEPALVGTIVLVIGIAMGSNCGYAINPARDLGPRLFTYTAGWGLDVFTAGNYWCWVPLVAPLVGAILGCIIYLLFIEIHHSRKEDEKQTNERGNTEYDIDLDEWKPNKRNLTTLTASDKVHIINNPFQEGQSENSDWKKSSCNEECIVNRF</sequence>